<dbReference type="GO" id="GO:0045892">
    <property type="term" value="P:negative regulation of DNA-templated transcription"/>
    <property type="evidence" value="ECO:0007669"/>
    <property type="project" value="TreeGrafter"/>
</dbReference>
<keyword evidence="9 11" id="KW-0648">Protein biosynthesis</keyword>
<dbReference type="InterPro" id="IPR050058">
    <property type="entry name" value="Ala-tRNA_ligase"/>
</dbReference>
<feature type="domain" description="Alanyl-transfer RNA synthetases family profile" evidence="12">
    <location>
        <begin position="3"/>
        <end position="711"/>
    </location>
</feature>
<dbReference type="GO" id="GO:0004813">
    <property type="term" value="F:alanine-tRNA ligase activity"/>
    <property type="evidence" value="ECO:0007669"/>
    <property type="project" value="UniProtKB-UniRule"/>
</dbReference>
<dbReference type="InterPro" id="IPR012947">
    <property type="entry name" value="tRNA_SAD"/>
</dbReference>
<feature type="binding site" evidence="11">
    <location>
        <position position="668"/>
    </location>
    <ligand>
        <name>Zn(2+)</name>
        <dbReference type="ChEBI" id="CHEBI:29105"/>
    </ligand>
</feature>
<dbReference type="SMART" id="SM00863">
    <property type="entry name" value="tRNA_SAD"/>
    <property type="match status" value="1"/>
</dbReference>
<comment type="subcellular location">
    <subcellularLocation>
        <location evidence="11">Cytoplasm</location>
    </subcellularLocation>
</comment>
<dbReference type="InterPro" id="IPR018165">
    <property type="entry name" value="Ala-tRNA-synth_IIc_core"/>
</dbReference>
<evidence type="ECO:0000313" key="13">
    <source>
        <dbReference type="EMBL" id="PPI87752.1"/>
    </source>
</evidence>
<comment type="catalytic activity">
    <reaction evidence="11">
        <text>tRNA(Ala) + L-alanine + ATP = L-alanyl-tRNA(Ala) + AMP + diphosphate</text>
        <dbReference type="Rhea" id="RHEA:12540"/>
        <dbReference type="Rhea" id="RHEA-COMP:9657"/>
        <dbReference type="Rhea" id="RHEA-COMP:9923"/>
        <dbReference type="ChEBI" id="CHEBI:30616"/>
        <dbReference type="ChEBI" id="CHEBI:33019"/>
        <dbReference type="ChEBI" id="CHEBI:57972"/>
        <dbReference type="ChEBI" id="CHEBI:78442"/>
        <dbReference type="ChEBI" id="CHEBI:78497"/>
        <dbReference type="ChEBI" id="CHEBI:456215"/>
        <dbReference type="EC" id="6.1.1.7"/>
    </reaction>
</comment>
<evidence type="ECO:0000256" key="10">
    <source>
        <dbReference type="ARBA" id="ARBA00023146"/>
    </source>
</evidence>
<dbReference type="OrthoDB" id="9803884at2"/>
<dbReference type="InterPro" id="IPR003156">
    <property type="entry name" value="DHHA1_dom"/>
</dbReference>
<comment type="subunit">
    <text evidence="11">Homotetramer.</text>
</comment>
<dbReference type="GO" id="GO:0006419">
    <property type="term" value="P:alanyl-tRNA aminoacylation"/>
    <property type="evidence" value="ECO:0007669"/>
    <property type="project" value="UniProtKB-UniRule"/>
</dbReference>
<comment type="similarity">
    <text evidence="1 11">Belongs to the class-II aminoacyl-tRNA synthetase family.</text>
</comment>
<dbReference type="InterPro" id="IPR002318">
    <property type="entry name" value="Ala-tRNA-lgiase_IIc"/>
</dbReference>
<dbReference type="InterPro" id="IPR018162">
    <property type="entry name" value="Ala-tRNA-ligase_IIc_anticod-bd"/>
</dbReference>
<dbReference type="FunFam" id="3.30.930.10:FF:000004">
    <property type="entry name" value="Alanine--tRNA ligase"/>
    <property type="match status" value="1"/>
</dbReference>
<dbReference type="GO" id="GO:0008270">
    <property type="term" value="F:zinc ion binding"/>
    <property type="evidence" value="ECO:0007669"/>
    <property type="project" value="UniProtKB-UniRule"/>
</dbReference>
<dbReference type="GO" id="GO:0005829">
    <property type="term" value="C:cytosol"/>
    <property type="evidence" value="ECO:0007669"/>
    <property type="project" value="TreeGrafter"/>
</dbReference>
<dbReference type="SUPFAM" id="SSF101353">
    <property type="entry name" value="Putative anticodon-binding domain of alanyl-tRNA synthetase (AlaRS)"/>
    <property type="match status" value="1"/>
</dbReference>
<dbReference type="EMBL" id="PDKT01000004">
    <property type="protein sequence ID" value="PPI87752.1"/>
    <property type="molecule type" value="Genomic_DNA"/>
</dbReference>
<dbReference type="InterPro" id="IPR045864">
    <property type="entry name" value="aa-tRNA-synth_II/BPL/LPL"/>
</dbReference>
<dbReference type="PRINTS" id="PR00980">
    <property type="entry name" value="TRNASYNTHALA"/>
</dbReference>
<dbReference type="Pfam" id="PF07973">
    <property type="entry name" value="tRNA_SAD"/>
    <property type="match status" value="1"/>
</dbReference>
<dbReference type="FunFam" id="2.40.30.130:FF:000001">
    <property type="entry name" value="Alanine--tRNA ligase"/>
    <property type="match status" value="1"/>
</dbReference>
<organism evidence="13 14">
    <name type="scientific">Candidatus Pantoea edessiphila</name>
    <dbReference type="NCBI Taxonomy" id="2044610"/>
    <lineage>
        <taxon>Bacteria</taxon>
        <taxon>Pseudomonadati</taxon>
        <taxon>Pseudomonadota</taxon>
        <taxon>Gammaproteobacteria</taxon>
        <taxon>Enterobacterales</taxon>
        <taxon>Erwiniaceae</taxon>
        <taxon>Pantoea</taxon>
    </lineage>
</organism>
<feature type="binding site" evidence="11">
    <location>
        <position position="672"/>
    </location>
    <ligand>
        <name>Zn(2+)</name>
        <dbReference type="ChEBI" id="CHEBI:29105"/>
    </ligand>
</feature>
<evidence type="ECO:0000256" key="4">
    <source>
        <dbReference type="ARBA" id="ARBA00022723"/>
    </source>
</evidence>
<evidence type="ECO:0000256" key="5">
    <source>
        <dbReference type="ARBA" id="ARBA00022741"/>
    </source>
</evidence>
<dbReference type="Gene3D" id="2.40.30.130">
    <property type="match status" value="1"/>
</dbReference>
<dbReference type="InterPro" id="IPR023033">
    <property type="entry name" value="Ala_tRNA_ligase_euk/bac"/>
</dbReference>
<dbReference type="AlphaFoldDB" id="A0A2P5SZM3"/>
<dbReference type="GO" id="GO:0000049">
    <property type="term" value="F:tRNA binding"/>
    <property type="evidence" value="ECO:0007669"/>
    <property type="project" value="UniProtKB-KW"/>
</dbReference>
<dbReference type="FunFam" id="3.10.310.40:FF:000001">
    <property type="entry name" value="Alanine--tRNA ligase"/>
    <property type="match status" value="1"/>
</dbReference>
<reference evidence="13 14" key="1">
    <citation type="journal article" date="2018" name="Genome Biol. Evol.">
        <title>Cladogenesis and Genomic Streamlining in Extracellular Endosymbionts of Tropical Stink Bugs.</title>
        <authorList>
            <person name="Otero-Bravo A."/>
            <person name="Goffredi S."/>
            <person name="Sabree Z.L."/>
        </authorList>
    </citation>
    <scope>NUCLEOTIDE SEQUENCE [LARGE SCALE GENOMIC DNA]</scope>
    <source>
        <strain evidence="13 14">SoEE</strain>
    </source>
</reference>
<evidence type="ECO:0000259" key="12">
    <source>
        <dbReference type="PROSITE" id="PS50860"/>
    </source>
</evidence>
<dbReference type="Pfam" id="PF01411">
    <property type="entry name" value="tRNA-synt_2c"/>
    <property type="match status" value="1"/>
</dbReference>
<keyword evidence="4 11" id="KW-0479">Metal-binding</keyword>
<proteinExistence type="inferred from homology"/>
<dbReference type="PANTHER" id="PTHR11777">
    <property type="entry name" value="ALANYL-TRNA SYNTHETASE"/>
    <property type="match status" value="1"/>
</dbReference>
<evidence type="ECO:0000313" key="14">
    <source>
        <dbReference type="Proteomes" id="UP000296153"/>
    </source>
</evidence>
<dbReference type="SUPFAM" id="SSF50447">
    <property type="entry name" value="Translation proteins"/>
    <property type="match status" value="1"/>
</dbReference>
<evidence type="ECO:0000256" key="6">
    <source>
        <dbReference type="ARBA" id="ARBA00022833"/>
    </source>
</evidence>
<dbReference type="Gene3D" id="3.30.980.10">
    <property type="entry name" value="Threonyl-trna Synthetase, Chain A, domain 2"/>
    <property type="match status" value="1"/>
</dbReference>
<evidence type="ECO:0000256" key="2">
    <source>
        <dbReference type="ARBA" id="ARBA00022555"/>
    </source>
</evidence>
<protein>
    <recommendedName>
        <fullName evidence="11">Alanine--tRNA ligase</fullName>
        <ecNumber evidence="11">6.1.1.7</ecNumber>
    </recommendedName>
    <alternativeName>
        <fullName evidence="11">Alanyl-tRNA synthetase</fullName>
        <shortName evidence="11">AlaRS</shortName>
    </alternativeName>
</protein>
<dbReference type="NCBIfam" id="TIGR00344">
    <property type="entry name" value="alaS"/>
    <property type="match status" value="1"/>
</dbReference>
<dbReference type="CDD" id="cd00673">
    <property type="entry name" value="AlaRS_core"/>
    <property type="match status" value="1"/>
</dbReference>
<comment type="caution">
    <text evidence="13">The sequence shown here is derived from an EMBL/GenBank/DDBJ whole genome shotgun (WGS) entry which is preliminary data.</text>
</comment>
<evidence type="ECO:0000256" key="9">
    <source>
        <dbReference type="ARBA" id="ARBA00022917"/>
    </source>
</evidence>
<feature type="binding site" evidence="11">
    <location>
        <position position="566"/>
    </location>
    <ligand>
        <name>Zn(2+)</name>
        <dbReference type="ChEBI" id="CHEBI:29105"/>
    </ligand>
</feature>
<dbReference type="GO" id="GO:0002161">
    <property type="term" value="F:aminoacyl-tRNA deacylase activity"/>
    <property type="evidence" value="ECO:0007669"/>
    <property type="project" value="TreeGrafter"/>
</dbReference>
<dbReference type="Gene3D" id="3.30.54.20">
    <property type="match status" value="1"/>
</dbReference>
<evidence type="ECO:0000256" key="3">
    <source>
        <dbReference type="ARBA" id="ARBA00022598"/>
    </source>
</evidence>
<dbReference type="InterPro" id="IPR018163">
    <property type="entry name" value="Thr/Ala-tRNA-synth_IIc_edit"/>
</dbReference>
<evidence type="ECO:0000256" key="1">
    <source>
        <dbReference type="ARBA" id="ARBA00008226"/>
    </source>
</evidence>
<name>A0A2P5SZM3_9GAMM</name>
<keyword evidence="5 11" id="KW-0547">Nucleotide-binding</keyword>
<comment type="domain">
    <text evidence="11">Consists of three domains; the N-terminal catalytic domain, the editing domain and the C-terminal C-Ala domain. The editing domain removes incorrectly charged amino acids, while the C-Ala domain, along with tRNA(Ala), serves as a bridge to cooperatively bring together the editing and aminoacylation centers thus stimulating deacylation of misacylated tRNAs.</text>
</comment>
<dbReference type="HAMAP" id="MF_00036_B">
    <property type="entry name" value="Ala_tRNA_synth_B"/>
    <property type="match status" value="1"/>
</dbReference>
<dbReference type="InterPro" id="IPR009000">
    <property type="entry name" value="Transl_B-barrel_sf"/>
</dbReference>
<dbReference type="EC" id="6.1.1.7" evidence="11"/>
<feature type="binding site" evidence="11">
    <location>
        <position position="570"/>
    </location>
    <ligand>
        <name>Zn(2+)</name>
        <dbReference type="ChEBI" id="CHEBI:29105"/>
    </ligand>
</feature>
<dbReference type="RefSeq" id="WP_136131154.1">
    <property type="nucleotide sequence ID" value="NZ_PDKT01000004.1"/>
</dbReference>
<dbReference type="Proteomes" id="UP000296153">
    <property type="component" value="Unassembled WGS sequence"/>
</dbReference>
<dbReference type="SUPFAM" id="SSF55681">
    <property type="entry name" value="Class II aaRS and biotin synthetases"/>
    <property type="match status" value="1"/>
</dbReference>
<dbReference type="Gene3D" id="3.10.310.40">
    <property type="match status" value="1"/>
</dbReference>
<comment type="function">
    <text evidence="11">Catalyzes the attachment of alanine to tRNA(Ala) in a two-step reaction: alanine is first activated by ATP to form Ala-AMP and then transferred to the acceptor end of tRNA(Ala). Also edits incorrectly charged Ser-tRNA(Ala) and Gly-tRNA(Ala) via its editing domain.</text>
</comment>
<dbReference type="InterPro" id="IPR018164">
    <property type="entry name" value="Ala-tRNA-synth_IIc_N"/>
</dbReference>
<keyword evidence="7 11" id="KW-0067">ATP-binding</keyword>
<sequence>MIKSTNEVRQMFLDFFRSKGHKVLDSSSLVPDNDQTLLFTNAGMNQFKNVFLSIEQPYYKRVVTSQRCIRAGGKHNDLENVGYTARHHTFFEMLGNFSFGDYFKKEAILFAWELLTHNDWFNIPENRLLVTVYESDHETYDIWTNEIGIPHNRIIRIGNEQGISYLSDNFWQMGDTGPCGPCSEILYHYNDHDSEHTVNCDLKSNDNNYLELWNIVFLQFDRQSDGTMLPLLKPFIDTGMGLERITSVIQNVQSNYEIDFFKKLIEKIAQIIGTKDINNNSLKVIADHIRSSVFLIADGVFPSNENRGYVLRRIIRRAIRHGYMMGSKKNFFHLLVKPLIEILNEKNNHLNIQQIKIENILKIEEEQFTKTLKFGLSILNKEILNLKNNSLDGKTIFRLHDTFGFPIDLTKDICKERNIKVDEIGFTKQMKLQQMRAREFNKFEPNNNDIIKSNIKSYFKGYKQLNLLSFIKSIYVLGKEVSYISNLGQDAIVILDKTPFYGESGGQIGDIGILKTNKTTFLVKDTKKYGNTIFHIGILLSGMLSIGDCCKAEVNSINRKLISINHSSTHLLHSALYQVLGSHIVQKGSLINDRYLRFDFLHYKPLTKDEINKIEAIVNKQIFCNLPITTKIMRLDEAKLQGAKMLFKEKYSQNVRVVKIENISIELCGGTHALHTSEIGLFCIKSECGIASGIRRIEAVTSKNAFIYINEFKKQLYNISNLMNVNISNVGEKIYSVINHTKTLEKEIKILNDKQANQLIDLLIDNVIEIKNIKILVNKIDNINPQTLNNIVIRLRNKLNSSIIVLATIIDNKILLIVNITQDLTNRFKANELINYLAKQIDGKGGGRSDFAKGGGKKITALENTLLSVKPWVTNRC</sequence>
<keyword evidence="6 11" id="KW-0862">Zinc</keyword>
<evidence type="ECO:0000256" key="11">
    <source>
        <dbReference type="HAMAP-Rule" id="MF_00036"/>
    </source>
</evidence>
<evidence type="ECO:0000256" key="7">
    <source>
        <dbReference type="ARBA" id="ARBA00022840"/>
    </source>
</evidence>
<dbReference type="PROSITE" id="PS50860">
    <property type="entry name" value="AA_TRNA_LIGASE_II_ALA"/>
    <property type="match status" value="1"/>
</dbReference>
<keyword evidence="8 11" id="KW-0694">RNA-binding</keyword>
<dbReference type="Pfam" id="PF02272">
    <property type="entry name" value="DHHA1"/>
    <property type="match status" value="1"/>
</dbReference>
<keyword evidence="10 11" id="KW-0030">Aminoacyl-tRNA synthetase</keyword>
<dbReference type="FunFam" id="3.30.980.10:FF:000004">
    <property type="entry name" value="Alanine--tRNA ligase, cytoplasmic"/>
    <property type="match status" value="1"/>
</dbReference>
<keyword evidence="3 11" id="KW-0436">Ligase</keyword>
<keyword evidence="2 11" id="KW-0820">tRNA-binding</keyword>
<comment type="cofactor">
    <cofactor evidence="11">
        <name>Zn(2+)</name>
        <dbReference type="ChEBI" id="CHEBI:29105"/>
    </cofactor>
    <text evidence="11">Binds 1 zinc ion per subunit.</text>
</comment>
<accession>A0A2P5SZM3</accession>
<dbReference type="SUPFAM" id="SSF55186">
    <property type="entry name" value="ThrRS/AlaRS common domain"/>
    <property type="match status" value="1"/>
</dbReference>
<dbReference type="GO" id="GO:0005524">
    <property type="term" value="F:ATP binding"/>
    <property type="evidence" value="ECO:0007669"/>
    <property type="project" value="UniProtKB-UniRule"/>
</dbReference>
<keyword evidence="11" id="KW-0963">Cytoplasm</keyword>
<gene>
    <name evidence="11" type="primary">alaS</name>
    <name evidence="13" type="ORF">CRV12_02830</name>
</gene>
<dbReference type="Gene3D" id="3.30.930.10">
    <property type="entry name" value="Bira Bifunctional Protein, Domain 2"/>
    <property type="match status" value="1"/>
</dbReference>
<dbReference type="PANTHER" id="PTHR11777:SF9">
    <property type="entry name" value="ALANINE--TRNA LIGASE, CYTOPLASMIC"/>
    <property type="match status" value="1"/>
</dbReference>
<evidence type="ECO:0000256" key="8">
    <source>
        <dbReference type="ARBA" id="ARBA00022884"/>
    </source>
</evidence>